<dbReference type="InterPro" id="IPR003861">
    <property type="entry name" value="Papilloma_E4"/>
</dbReference>
<keyword evidence="2" id="KW-0244">Early protein</keyword>
<dbReference type="Proteomes" id="UP000148895">
    <property type="component" value="Genome"/>
</dbReference>
<name>A0A162LSM5_HPV59</name>
<evidence type="ECO:0000313" key="5">
    <source>
        <dbReference type="EMBL" id="ALT54913.1"/>
    </source>
</evidence>
<reference evidence="7 8" key="1">
    <citation type="journal article" date="2016" name="Virology">
        <title>Identification of novel human papillomavirus lineages and sublineages in HIV/HPV-coinfected pregnant women by next-generation sequencing.</title>
        <authorList>
            <person name="Siqueira J.D."/>
            <person name="Alves B.M."/>
            <person name="Prellwitz I.M."/>
            <person name="Furtado C."/>
            <person name="Meyrelles A.R."/>
            <person name="Machado E.S."/>
            <person name="Seuanez H.N."/>
            <person name="Soares M.A."/>
            <person name="Soares E.A."/>
        </authorList>
    </citation>
    <scope>NUCLEOTIDE SEQUENCE [LARGE SCALE GENOMIC DNA]</scope>
    <source>
        <strain evidence="4">32A.59</strain>
        <strain evidence="5">32B.59</strain>
    </source>
</reference>
<evidence type="ECO:0000256" key="3">
    <source>
        <dbReference type="SAM" id="MobiDB-lite"/>
    </source>
</evidence>
<sequence length="115" mass="12840">MMPKNMGLQTSGKCIIMARLLIVMTLCAVPVTSKYPLLDLLSNYHTPPQRPPKPRTWAPKRPTFRRRLESDQDSVDTHSTLSLPACQWTTVTTQSSVCIQATTRDGTSLAVTLRL</sequence>
<dbReference type="EMBL" id="KU298922">
    <property type="protein sequence ID" value="ALT54913.1"/>
    <property type="molecule type" value="Genomic_DNA"/>
</dbReference>
<evidence type="ECO:0000313" key="6">
    <source>
        <dbReference type="EMBL" id="CAD1807179.1"/>
    </source>
</evidence>
<dbReference type="EMBL" id="LR861860">
    <property type="protein sequence ID" value="CAD1807179.1"/>
    <property type="molecule type" value="Genomic_DNA"/>
</dbReference>
<evidence type="ECO:0000313" key="7">
    <source>
        <dbReference type="Proteomes" id="UP000141689"/>
    </source>
</evidence>
<protein>
    <submittedName>
        <fullName evidence="5">E4</fullName>
    </submittedName>
</protein>
<proteinExistence type="inferred from homology"/>
<organismHost>
    <name type="scientific">Homo sapiens</name>
    <name type="common">Human</name>
    <dbReference type="NCBI Taxonomy" id="9606"/>
</organismHost>
<accession>A0A162LSM5</accession>
<reference evidence="6" key="2">
    <citation type="submission" date="2020-07" db="EMBL/GenBank/DDBJ databases">
        <authorList>
            <person name="Wienecke-Baldacchino K A."/>
        </authorList>
    </citation>
    <scope>NUCLEOTIDE SEQUENCE</scope>
    <source>
        <strain evidence="6">LNS2917513_HPV59</strain>
    </source>
</reference>
<dbReference type="EMBL" id="KU298921">
    <property type="protein sequence ID" value="ALT54905.1"/>
    <property type="molecule type" value="Genomic_DNA"/>
</dbReference>
<dbReference type="Pfam" id="PF02711">
    <property type="entry name" value="Pap_E4"/>
    <property type="match status" value="1"/>
</dbReference>
<evidence type="ECO:0000256" key="1">
    <source>
        <dbReference type="ARBA" id="ARBA00009551"/>
    </source>
</evidence>
<comment type="similarity">
    <text evidence="1">Belongs to the papillomaviridae E4 protein family.</text>
</comment>
<evidence type="ECO:0000313" key="8">
    <source>
        <dbReference type="Proteomes" id="UP000148895"/>
    </source>
</evidence>
<evidence type="ECO:0000256" key="2">
    <source>
        <dbReference type="ARBA" id="ARBA00022518"/>
    </source>
</evidence>
<feature type="region of interest" description="Disordered" evidence="3">
    <location>
        <begin position="44"/>
        <end position="77"/>
    </location>
</feature>
<dbReference type="Proteomes" id="UP000141689">
    <property type="component" value="Genome"/>
</dbReference>
<evidence type="ECO:0000313" key="4">
    <source>
        <dbReference type="EMBL" id="ALT54905.1"/>
    </source>
</evidence>
<organism evidence="5 8">
    <name type="scientific">Human papillomavirus 59</name>
    <dbReference type="NCBI Taxonomy" id="37115"/>
    <lineage>
        <taxon>Viruses</taxon>
        <taxon>Monodnaviria</taxon>
        <taxon>Shotokuvirae</taxon>
        <taxon>Cossaviricota</taxon>
        <taxon>Papovaviricetes</taxon>
        <taxon>Zurhausenvirales</taxon>
        <taxon>Papillomaviridae</taxon>
        <taxon>Firstpapillomavirinae</taxon>
        <taxon>Alphapapillomavirus</taxon>
        <taxon>Alphapapillomavirus 7</taxon>
    </lineage>
</organism>